<comment type="caution">
    <text evidence="1">The sequence shown here is derived from an EMBL/GenBank/DDBJ whole genome shotgun (WGS) entry which is preliminary data.</text>
</comment>
<reference evidence="1 2" key="1">
    <citation type="submission" date="2020-08" db="EMBL/GenBank/DDBJ databases">
        <title>Exploring microbial biodiversity for novel pathways involved in the catabolism of aromatic compounds derived from lignin.</title>
        <authorList>
            <person name="Elkins J."/>
        </authorList>
    </citation>
    <scope>NUCLEOTIDE SEQUENCE [LARGE SCALE GENOMIC DNA]</scope>
    <source>
        <strain evidence="1 2">B1D3A</strain>
    </source>
</reference>
<evidence type="ECO:0000313" key="2">
    <source>
        <dbReference type="Proteomes" id="UP001138540"/>
    </source>
</evidence>
<proteinExistence type="predicted"/>
<keyword evidence="2" id="KW-1185">Reference proteome</keyword>
<accession>A0ABR6NF74</accession>
<protein>
    <submittedName>
        <fullName evidence="1">Uncharacterized protein</fullName>
    </submittedName>
</protein>
<dbReference type="Proteomes" id="UP001138540">
    <property type="component" value="Unassembled WGS sequence"/>
</dbReference>
<evidence type="ECO:0000313" key="1">
    <source>
        <dbReference type="EMBL" id="MBB5985934.1"/>
    </source>
</evidence>
<gene>
    <name evidence="1" type="ORF">HNP60_001908</name>
</gene>
<sequence length="49" mass="5430">MKSPISFWPLSASARDEIYAVWKAMAVATVLRFNRSTTSAASSDKRPKV</sequence>
<organism evidence="1 2">
    <name type="scientific">Sphingobium lignivorans</name>
    <dbReference type="NCBI Taxonomy" id="2735886"/>
    <lineage>
        <taxon>Bacteria</taxon>
        <taxon>Pseudomonadati</taxon>
        <taxon>Pseudomonadota</taxon>
        <taxon>Alphaproteobacteria</taxon>
        <taxon>Sphingomonadales</taxon>
        <taxon>Sphingomonadaceae</taxon>
        <taxon>Sphingobium</taxon>
    </lineage>
</organism>
<dbReference type="RefSeq" id="WP_221416050.1">
    <property type="nucleotide sequence ID" value="NZ_JACHKA010000001.1"/>
</dbReference>
<name>A0ABR6NF74_9SPHN</name>
<dbReference type="EMBL" id="JACHKA010000001">
    <property type="protein sequence ID" value="MBB5985934.1"/>
    <property type="molecule type" value="Genomic_DNA"/>
</dbReference>